<evidence type="ECO:0000256" key="4">
    <source>
        <dbReference type="ARBA" id="ARBA00022763"/>
    </source>
</evidence>
<dbReference type="EMBL" id="AAKL01000050">
    <property type="protein sequence ID" value="EAP71553.1"/>
    <property type="molecule type" value="Genomic_DNA"/>
</dbReference>
<evidence type="ECO:0000256" key="1">
    <source>
        <dbReference type="ARBA" id="ARBA00000086"/>
    </source>
</evidence>
<feature type="domain" description="HhH-GPD" evidence="6">
    <location>
        <begin position="58"/>
        <end position="214"/>
    </location>
</feature>
<dbReference type="InterPro" id="IPR003265">
    <property type="entry name" value="HhH-GPD_domain"/>
</dbReference>
<dbReference type="PANTHER" id="PTHR43003:SF5">
    <property type="entry name" value="DNA-3-METHYLADENINE GLYCOSYLASE"/>
    <property type="match status" value="1"/>
</dbReference>
<dbReference type="EC" id="3.2.2.21" evidence="3"/>
<dbReference type="GO" id="GO:0006307">
    <property type="term" value="P:DNA alkylation repair"/>
    <property type="evidence" value="ECO:0007669"/>
    <property type="project" value="TreeGrafter"/>
</dbReference>
<comment type="catalytic activity">
    <reaction evidence="1">
        <text>Hydrolysis of alkylated DNA, releasing 3-methyladenine, 3-methylguanine, 7-methylguanine and 7-methyladenine.</text>
        <dbReference type="EC" id="3.2.2.21"/>
    </reaction>
</comment>
<dbReference type="PANTHER" id="PTHR43003">
    <property type="entry name" value="DNA-3-METHYLADENINE GLYCOSYLASE"/>
    <property type="match status" value="1"/>
</dbReference>
<dbReference type="Gene3D" id="1.10.340.30">
    <property type="entry name" value="Hypothetical protein, domain 2"/>
    <property type="match status" value="1"/>
</dbReference>
<dbReference type="InterPro" id="IPR011257">
    <property type="entry name" value="DNA_glycosylase"/>
</dbReference>
<reference evidence="7 8" key="1">
    <citation type="journal article" date="2006" name="Mol. Plant Microbe Interact.">
        <title>Identification of open reading frames unique to a select agent: Ralstonia solanacearum race 3 biovar 2.</title>
        <authorList>
            <person name="Gabriel D.W."/>
            <person name="Allen C."/>
            <person name="Schell M."/>
            <person name="Denny T.P."/>
            <person name="Greenberg J.T."/>
            <person name="Duan Y.P."/>
            <person name="Flores-Cruz Z."/>
            <person name="Huang Q."/>
            <person name="Clifford J.M."/>
            <person name="Presting G."/>
            <person name="Gonzalez E.T."/>
            <person name="Reddy J."/>
            <person name="Elphinstone J."/>
            <person name="Swanson J."/>
            <person name="Yao J."/>
            <person name="Mulholland V."/>
            <person name="Liu L."/>
            <person name="Farmerie W."/>
            <person name="Patnaikuni M."/>
            <person name="Balogh B."/>
            <person name="Norman D."/>
            <person name="Alvarez A."/>
            <person name="Castillo J.A."/>
            <person name="Jones J."/>
            <person name="Saddler G."/>
            <person name="Walunas T."/>
            <person name="Zhukov A."/>
            <person name="Mikhailova N."/>
        </authorList>
    </citation>
    <scope>NUCLEOTIDE SEQUENCE [LARGE SCALE GENOMIC DNA]</scope>
    <source>
        <strain evidence="7 8">UW551</strain>
    </source>
</reference>
<organism evidence="7 8">
    <name type="scientific">Ralstonia solanacearum (strain UW551)</name>
    <dbReference type="NCBI Taxonomy" id="342110"/>
    <lineage>
        <taxon>Bacteria</taxon>
        <taxon>Pseudomonadati</taxon>
        <taxon>Pseudomonadota</taxon>
        <taxon>Betaproteobacteria</taxon>
        <taxon>Burkholderiales</taxon>
        <taxon>Burkholderiaceae</taxon>
        <taxon>Ralstonia</taxon>
        <taxon>Ralstonia solanacearum species complex</taxon>
    </lineage>
</organism>
<evidence type="ECO:0000256" key="3">
    <source>
        <dbReference type="ARBA" id="ARBA00012000"/>
    </source>
</evidence>
<dbReference type="SMART" id="SM00478">
    <property type="entry name" value="ENDO3c"/>
    <property type="match status" value="1"/>
</dbReference>
<dbReference type="Gene3D" id="1.10.1670.40">
    <property type="match status" value="1"/>
</dbReference>
<keyword evidence="5" id="KW-0234">DNA repair</keyword>
<dbReference type="GO" id="GO:0006285">
    <property type="term" value="P:base-excision repair, AP site formation"/>
    <property type="evidence" value="ECO:0007669"/>
    <property type="project" value="TreeGrafter"/>
</dbReference>
<sequence>MTDMTIAADLSAHAYRQAAAFLSSLDDDWARHIAATGPCRHAAKPAREPYEALVRAIAYQQLHAKAGDAILGRLLALYPGTDFPSPGQLLDTDETALRGCGFSATKLATIRGIAQASLDGVVPTRGEALAMPDEALIERLVTLRGVGRWTVEMLLIYTLERSDILPADDFGVREGYRRLKRLEAAPTRRQMMETGRAWSPYRTIAAWYLWRMPAD</sequence>
<evidence type="ECO:0000313" key="7">
    <source>
        <dbReference type="EMBL" id="EAP71553.1"/>
    </source>
</evidence>
<dbReference type="AlphaFoldDB" id="A0AB33V9T9"/>
<name>A0AB33V9T9_RALSU</name>
<accession>A0AB33V9T9</accession>
<proteinExistence type="inferred from homology"/>
<dbReference type="Pfam" id="PF00730">
    <property type="entry name" value="HhH-GPD"/>
    <property type="match status" value="1"/>
</dbReference>
<keyword evidence="7" id="KW-0378">Hydrolase</keyword>
<keyword evidence="4" id="KW-0227">DNA damage</keyword>
<evidence type="ECO:0000256" key="5">
    <source>
        <dbReference type="ARBA" id="ARBA00023204"/>
    </source>
</evidence>
<evidence type="ECO:0000313" key="8">
    <source>
        <dbReference type="Proteomes" id="UP000005933"/>
    </source>
</evidence>
<gene>
    <name evidence="7" type="ORF">RRSL_01231</name>
</gene>
<keyword evidence="7" id="KW-0326">Glycosidase</keyword>
<evidence type="ECO:0000259" key="6">
    <source>
        <dbReference type="SMART" id="SM00478"/>
    </source>
</evidence>
<evidence type="ECO:0000256" key="2">
    <source>
        <dbReference type="ARBA" id="ARBA00010817"/>
    </source>
</evidence>
<dbReference type="SUPFAM" id="SSF48150">
    <property type="entry name" value="DNA-glycosylase"/>
    <property type="match status" value="1"/>
</dbReference>
<dbReference type="CDD" id="cd00056">
    <property type="entry name" value="ENDO3c"/>
    <property type="match status" value="1"/>
</dbReference>
<dbReference type="GO" id="GO:0043916">
    <property type="term" value="F:DNA-7-methylguanine glycosylase activity"/>
    <property type="evidence" value="ECO:0007669"/>
    <property type="project" value="TreeGrafter"/>
</dbReference>
<comment type="similarity">
    <text evidence="2">Belongs to the alkylbase DNA glycosidase AlkA family.</text>
</comment>
<dbReference type="InterPro" id="IPR051912">
    <property type="entry name" value="Alkylbase_DNA_Glycosylase/TA"/>
</dbReference>
<dbReference type="FunFam" id="1.10.340.30:FF:000004">
    <property type="entry name" value="DNA-3-methyladenine glycosylase II"/>
    <property type="match status" value="1"/>
</dbReference>
<dbReference type="GO" id="GO:0008725">
    <property type="term" value="F:DNA-3-methyladenine glycosylase activity"/>
    <property type="evidence" value="ECO:0007669"/>
    <property type="project" value="TreeGrafter"/>
</dbReference>
<protein>
    <recommendedName>
        <fullName evidence="3">DNA-3-methyladenine glycosylase II</fullName>
        <ecNumber evidence="3">3.2.2.21</ecNumber>
    </recommendedName>
</protein>
<dbReference type="GO" id="GO:0032131">
    <property type="term" value="F:alkylated DNA binding"/>
    <property type="evidence" value="ECO:0007669"/>
    <property type="project" value="TreeGrafter"/>
</dbReference>
<comment type="caution">
    <text evidence="7">The sequence shown here is derived from an EMBL/GenBank/DDBJ whole genome shotgun (WGS) entry which is preliminary data.</text>
</comment>
<dbReference type="Proteomes" id="UP000005933">
    <property type="component" value="Unassembled WGS sequence"/>
</dbReference>
<dbReference type="GO" id="GO:0032993">
    <property type="term" value="C:protein-DNA complex"/>
    <property type="evidence" value="ECO:0007669"/>
    <property type="project" value="TreeGrafter"/>
</dbReference>